<proteinExistence type="predicted"/>
<name>A0A0L6VL88_9BASI</name>
<keyword evidence="2" id="KW-1185">Reference proteome</keyword>
<dbReference type="Proteomes" id="UP000037035">
    <property type="component" value="Unassembled WGS sequence"/>
</dbReference>
<gene>
    <name evidence="1" type="ORF">VP01_148g12</name>
</gene>
<dbReference type="VEuPathDB" id="FungiDB:VP01_148g12"/>
<comment type="caution">
    <text evidence="1">The sequence shown here is derived from an EMBL/GenBank/DDBJ whole genome shotgun (WGS) entry which is preliminary data.</text>
</comment>
<dbReference type="AlphaFoldDB" id="A0A0L6VL88"/>
<dbReference type="EMBL" id="LAVV01005442">
    <property type="protein sequence ID" value="KNZ60865.1"/>
    <property type="molecule type" value="Genomic_DNA"/>
</dbReference>
<evidence type="ECO:0000313" key="1">
    <source>
        <dbReference type="EMBL" id="KNZ60865.1"/>
    </source>
</evidence>
<protein>
    <submittedName>
        <fullName evidence="1">Uncharacterized protein</fullName>
    </submittedName>
</protein>
<sequence length="224" mass="24322">MPSQAALAAALAKDFIFRHSATNIFVIHFIALLQLEPPTLLYPSAQCAPPSRPAMLLEDAVEPTLTPKQASTVVPAPTTLAKNGEPVENIEGAATGADSIPSPKATNLSKVVPLEPPCLWPHKSSLHTPLLVVTGKMRMRTQSTHRLTRPWPMTVALIVTKMTRLNKVVHPAAVKRLSKRLVHSPFAQSTLFCMSTDSQGLKVIPLQHGRRKLQVIPTCLCSSK</sequence>
<organism evidence="1 2">
    <name type="scientific">Puccinia sorghi</name>
    <dbReference type="NCBI Taxonomy" id="27349"/>
    <lineage>
        <taxon>Eukaryota</taxon>
        <taxon>Fungi</taxon>
        <taxon>Dikarya</taxon>
        <taxon>Basidiomycota</taxon>
        <taxon>Pucciniomycotina</taxon>
        <taxon>Pucciniomycetes</taxon>
        <taxon>Pucciniales</taxon>
        <taxon>Pucciniaceae</taxon>
        <taxon>Puccinia</taxon>
    </lineage>
</organism>
<evidence type="ECO:0000313" key="2">
    <source>
        <dbReference type="Proteomes" id="UP000037035"/>
    </source>
</evidence>
<accession>A0A0L6VL88</accession>
<reference evidence="1 2" key="1">
    <citation type="submission" date="2015-08" db="EMBL/GenBank/DDBJ databases">
        <title>Next Generation Sequencing and Analysis of the Genome of Puccinia sorghi L Schw, the Causal Agent of Maize Common Rust.</title>
        <authorList>
            <person name="Rochi L."/>
            <person name="Burguener G."/>
            <person name="Darino M."/>
            <person name="Turjanski A."/>
            <person name="Kreff E."/>
            <person name="Dieguez M.J."/>
            <person name="Sacco F."/>
        </authorList>
    </citation>
    <scope>NUCLEOTIDE SEQUENCE [LARGE SCALE GENOMIC DNA]</scope>
    <source>
        <strain evidence="1 2">RO10H11247</strain>
    </source>
</reference>